<dbReference type="AlphaFoldDB" id="F2UJ96"/>
<keyword evidence="2" id="KW-0732">Signal</keyword>
<feature type="region of interest" description="Disordered" evidence="1">
    <location>
        <begin position="312"/>
        <end position="360"/>
    </location>
</feature>
<evidence type="ECO:0000313" key="3">
    <source>
        <dbReference type="EMBL" id="EGD77195.1"/>
    </source>
</evidence>
<feature type="compositionally biased region" description="Low complexity" evidence="1">
    <location>
        <begin position="351"/>
        <end position="360"/>
    </location>
</feature>
<feature type="region of interest" description="Disordered" evidence="1">
    <location>
        <begin position="36"/>
        <end position="72"/>
    </location>
</feature>
<keyword evidence="4" id="KW-1185">Reference proteome</keyword>
<dbReference type="GeneID" id="16071096"/>
<evidence type="ECO:0000256" key="1">
    <source>
        <dbReference type="SAM" id="MobiDB-lite"/>
    </source>
</evidence>
<dbReference type="Proteomes" id="UP000007799">
    <property type="component" value="Unassembled WGS sequence"/>
</dbReference>
<feature type="region of interest" description="Disordered" evidence="1">
    <location>
        <begin position="267"/>
        <end position="297"/>
    </location>
</feature>
<evidence type="ECO:0000313" key="4">
    <source>
        <dbReference type="Proteomes" id="UP000007799"/>
    </source>
</evidence>
<gene>
    <name evidence="3" type="ORF">PTSG_08287</name>
</gene>
<dbReference type="EMBL" id="GL832977">
    <property type="protein sequence ID" value="EGD77195.1"/>
    <property type="molecule type" value="Genomic_DNA"/>
</dbReference>
<feature type="compositionally biased region" description="Low complexity" evidence="1">
    <location>
        <begin position="312"/>
        <end position="324"/>
    </location>
</feature>
<evidence type="ECO:0000256" key="2">
    <source>
        <dbReference type="SAM" id="SignalP"/>
    </source>
</evidence>
<dbReference type="KEGG" id="sre:PTSG_08287"/>
<evidence type="ECO:0008006" key="5">
    <source>
        <dbReference type="Google" id="ProtNLM"/>
    </source>
</evidence>
<accession>F2UJ96</accession>
<feature type="signal peptide" evidence="2">
    <location>
        <begin position="1"/>
        <end position="26"/>
    </location>
</feature>
<protein>
    <recommendedName>
        <fullName evidence="5">Membrane-associated protein</fullName>
    </recommendedName>
</protein>
<sequence>MRKEGLVVFVCAVAVVFVAVLTPCAGQRGGGGGGWSWWENWNHGNGGDDDHTGRWNQQQASSTTTTTTTNQVVDPLSGPSQMSTVNIVHDATWSNDAILGQTESTLVVAGNPPQHALVQVDLDALGQLLGEQLNSAATLTSVELSLYFIGVTVTPFTGSLPPLIVQAVAGPLDLACTGDCTVPSASLTAQLQSPTQVAFPSTAGHLSWDITSIVEAWHTNTTATKAWTGVLLVRLGDATATSLEVKFASTEHQDAAKHPLVTIHRAIIDPPHPMTSTATTTTTTTTAATGAGGTTSVTATTTAGTTAGATVDASASVVNNNNNNNDDDDDDDDTRSAAQQGSTRAPGDGSSGNSNSNSSGSVALEKWVPVRLTCSPTNTCQQQAVCGTL</sequence>
<name>F2UJ96_SALR5</name>
<organism evidence="4">
    <name type="scientific">Salpingoeca rosetta (strain ATCC 50818 / BSB-021)</name>
    <dbReference type="NCBI Taxonomy" id="946362"/>
    <lineage>
        <taxon>Eukaryota</taxon>
        <taxon>Choanoflagellata</taxon>
        <taxon>Craspedida</taxon>
        <taxon>Salpingoecidae</taxon>
        <taxon>Salpingoeca</taxon>
    </lineage>
</organism>
<feature type="compositionally biased region" description="Low complexity" evidence="1">
    <location>
        <begin position="275"/>
        <end position="297"/>
    </location>
</feature>
<dbReference type="InParanoid" id="F2UJ96"/>
<feature type="chain" id="PRO_5003287722" description="Membrane-associated protein" evidence="2">
    <location>
        <begin position="27"/>
        <end position="389"/>
    </location>
</feature>
<dbReference type="RefSeq" id="XP_004990539.1">
    <property type="nucleotide sequence ID" value="XM_004990482.1"/>
</dbReference>
<proteinExistence type="predicted"/>
<reference evidence="3" key="1">
    <citation type="submission" date="2009-08" db="EMBL/GenBank/DDBJ databases">
        <title>Annotation of Salpingoeca rosetta.</title>
        <authorList>
            <consortium name="The Broad Institute Genome Sequencing Platform"/>
            <person name="Russ C."/>
            <person name="Cuomo C."/>
            <person name="Burger G."/>
            <person name="Gray M.W."/>
            <person name="Holland P.W.H."/>
            <person name="King N."/>
            <person name="Lang F.B.F."/>
            <person name="Roger A.J."/>
            <person name="Ruiz-Trillo I."/>
            <person name="Young S.K."/>
            <person name="Zeng Q."/>
            <person name="Gargeya S."/>
            <person name="Alvarado L."/>
            <person name="Berlin A."/>
            <person name="Chapman S.B."/>
            <person name="Chen Z."/>
            <person name="Freedman E."/>
            <person name="Gellesch M."/>
            <person name="Goldberg J."/>
            <person name="Griggs A."/>
            <person name="Gujja S."/>
            <person name="Heilman E."/>
            <person name="Heiman D."/>
            <person name="Howarth C."/>
            <person name="Mehta T."/>
            <person name="Neiman D."/>
            <person name="Pearson M."/>
            <person name="Roberts A."/>
            <person name="Saif S."/>
            <person name="Shea T."/>
            <person name="Shenoy N."/>
            <person name="Sisk P."/>
            <person name="Stolte C."/>
            <person name="Sykes S."/>
            <person name="White J."/>
            <person name="Yandava C."/>
            <person name="Haas B."/>
            <person name="Nusbaum C."/>
            <person name="Birren B."/>
        </authorList>
    </citation>
    <scope>NUCLEOTIDE SEQUENCE [LARGE SCALE GENOMIC DNA]</scope>
    <source>
        <strain evidence="3">ATCC 50818</strain>
    </source>
</reference>